<keyword evidence="2" id="KW-0479">Metal-binding</keyword>
<dbReference type="Pfam" id="PF04082">
    <property type="entry name" value="Fungal_trans"/>
    <property type="match status" value="1"/>
</dbReference>
<dbReference type="VEuPathDB" id="FungiDB:PV10_07436"/>
<name>A0A438NF20_EXOME</name>
<dbReference type="InterPro" id="IPR036864">
    <property type="entry name" value="Zn2-C6_fun-type_DNA-bd_sf"/>
</dbReference>
<keyword evidence="6" id="KW-0539">Nucleus</keyword>
<dbReference type="EMBL" id="NAJM01000004">
    <property type="protein sequence ID" value="RVX74337.1"/>
    <property type="molecule type" value="Genomic_DNA"/>
</dbReference>
<sequence length="671" mass="76303">MLVLHVLHELANEQPGGWEWATTRKKTKCPGEKPACSFCTRLNQRCSYGRPEEALRVQRDHRPEKRPDAIRSNDRVRRLEARVDQIIDAVNILVDRQTDKQLHSSDHPLATSINTPRTTSRSRSIDGDDTIEPGPRFHADDTPLPPSNVLQSLVELYAERVNPQTVSLFNLETLQYRLDNSGSVLMWSFLAMTVRYSDDPFYSGLRQRAVDYYARTARDMLFAQIAQSNGSLEVLQALCLLCLSDIADSKKVQAWLTVGVAVRLAICTNSSSLTTSRSNARKSDDYSRCFWTLFVLDKIYGTSFQSLTAVPDEGILPEKPVSVRTPSSNANIRPEGPRGVPVQEAADEGISSYCLNLISTWGQLMAFLKDIKQGQIEDAWTPNSAYQKIKSLMFRFETLLPEVHRFQNANLRERTRSEWSADYEYWSGWILAQMMYHTIHCTLNHPFIHLADVHSRQRHRSPSFLQHATDQAILHAAWIVRILELLMDRDFTIFDPFIGHLASMGATVLFFLRFSRDRALASRASKNFEVCRQFVDRMADLHPHLQHTKLKLDKLAQSTSQAIQPPKVETALLWDLLDYAASSSPSEYIAGSSGDVELNVNTQFLSPIQDNNTRLVDEPAAALQDPPRQETADMPDFWTDQPFSFDMVDFSMLPDVSTLTMPQEYYMHGNL</sequence>
<dbReference type="Gene3D" id="4.10.240.10">
    <property type="entry name" value="Zn(2)-C6 fungal-type DNA-binding domain"/>
    <property type="match status" value="1"/>
</dbReference>
<evidence type="ECO:0000256" key="3">
    <source>
        <dbReference type="ARBA" id="ARBA00023015"/>
    </source>
</evidence>
<dbReference type="Pfam" id="PF00172">
    <property type="entry name" value="Zn_clus"/>
    <property type="match status" value="1"/>
</dbReference>
<evidence type="ECO:0000256" key="5">
    <source>
        <dbReference type="ARBA" id="ARBA00023163"/>
    </source>
</evidence>
<dbReference type="GO" id="GO:0003677">
    <property type="term" value="F:DNA binding"/>
    <property type="evidence" value="ECO:0007669"/>
    <property type="project" value="UniProtKB-KW"/>
</dbReference>
<evidence type="ECO:0000313" key="10">
    <source>
        <dbReference type="Proteomes" id="UP000288859"/>
    </source>
</evidence>
<evidence type="ECO:0000256" key="4">
    <source>
        <dbReference type="ARBA" id="ARBA00023125"/>
    </source>
</evidence>
<dbReference type="PANTHER" id="PTHR47338">
    <property type="entry name" value="ZN(II)2CYS6 TRANSCRIPTION FACTOR (EUROFUNG)-RELATED"/>
    <property type="match status" value="1"/>
</dbReference>
<feature type="domain" description="Xylanolytic transcriptional activator regulatory" evidence="8">
    <location>
        <begin position="254"/>
        <end position="326"/>
    </location>
</feature>
<evidence type="ECO:0000313" key="9">
    <source>
        <dbReference type="EMBL" id="RVX74337.1"/>
    </source>
</evidence>
<dbReference type="GO" id="GO:0008270">
    <property type="term" value="F:zinc ion binding"/>
    <property type="evidence" value="ECO:0007669"/>
    <property type="project" value="InterPro"/>
</dbReference>
<dbReference type="GO" id="GO:0005634">
    <property type="term" value="C:nucleus"/>
    <property type="evidence" value="ECO:0007669"/>
    <property type="project" value="UniProtKB-SubCell"/>
</dbReference>
<protein>
    <recommendedName>
        <fullName evidence="8">Xylanolytic transcriptional activator regulatory domain-containing protein</fullName>
    </recommendedName>
</protein>
<reference evidence="9 10" key="1">
    <citation type="submission" date="2017-03" db="EMBL/GenBank/DDBJ databases">
        <title>Genomes of endolithic fungi from Antarctica.</title>
        <authorList>
            <person name="Coleine C."/>
            <person name="Masonjones S."/>
            <person name="Stajich J.E."/>
        </authorList>
    </citation>
    <scope>NUCLEOTIDE SEQUENCE [LARGE SCALE GENOMIC DNA]</scope>
    <source>
        <strain evidence="9 10">CCFEE 6314</strain>
    </source>
</reference>
<dbReference type="CDD" id="cd12148">
    <property type="entry name" value="fungal_TF_MHR"/>
    <property type="match status" value="1"/>
</dbReference>
<dbReference type="InterPro" id="IPR001138">
    <property type="entry name" value="Zn2Cys6_DnaBD"/>
</dbReference>
<accession>A0A438NF20</accession>
<evidence type="ECO:0000256" key="2">
    <source>
        <dbReference type="ARBA" id="ARBA00022723"/>
    </source>
</evidence>
<keyword evidence="5" id="KW-0804">Transcription</keyword>
<dbReference type="GO" id="GO:0006351">
    <property type="term" value="P:DNA-templated transcription"/>
    <property type="evidence" value="ECO:0007669"/>
    <property type="project" value="InterPro"/>
</dbReference>
<dbReference type="OrthoDB" id="2943660at2759"/>
<comment type="subcellular location">
    <subcellularLocation>
        <location evidence="1">Nucleus</location>
    </subcellularLocation>
</comment>
<dbReference type="GO" id="GO:0000981">
    <property type="term" value="F:DNA-binding transcription factor activity, RNA polymerase II-specific"/>
    <property type="evidence" value="ECO:0007669"/>
    <property type="project" value="InterPro"/>
</dbReference>
<dbReference type="CDD" id="cd00067">
    <property type="entry name" value="GAL4"/>
    <property type="match status" value="1"/>
</dbReference>
<keyword evidence="3" id="KW-0805">Transcription regulation</keyword>
<organism evidence="9 10">
    <name type="scientific">Exophiala mesophila</name>
    <name type="common">Black yeast-like fungus</name>
    <dbReference type="NCBI Taxonomy" id="212818"/>
    <lineage>
        <taxon>Eukaryota</taxon>
        <taxon>Fungi</taxon>
        <taxon>Dikarya</taxon>
        <taxon>Ascomycota</taxon>
        <taxon>Pezizomycotina</taxon>
        <taxon>Eurotiomycetes</taxon>
        <taxon>Chaetothyriomycetidae</taxon>
        <taxon>Chaetothyriales</taxon>
        <taxon>Herpotrichiellaceae</taxon>
        <taxon>Exophiala</taxon>
    </lineage>
</organism>
<dbReference type="SMART" id="SM00906">
    <property type="entry name" value="Fungal_trans"/>
    <property type="match status" value="1"/>
</dbReference>
<evidence type="ECO:0000256" key="1">
    <source>
        <dbReference type="ARBA" id="ARBA00004123"/>
    </source>
</evidence>
<dbReference type="InterPro" id="IPR050815">
    <property type="entry name" value="TF_fung"/>
</dbReference>
<feature type="compositionally biased region" description="Polar residues" evidence="7">
    <location>
        <begin position="111"/>
        <end position="122"/>
    </location>
</feature>
<dbReference type="Proteomes" id="UP000288859">
    <property type="component" value="Unassembled WGS sequence"/>
</dbReference>
<gene>
    <name evidence="9" type="ORF">B0A52_01462</name>
</gene>
<evidence type="ECO:0000259" key="8">
    <source>
        <dbReference type="SMART" id="SM00906"/>
    </source>
</evidence>
<dbReference type="PANTHER" id="PTHR47338:SF9">
    <property type="entry name" value="ZN(II)2CYS6 TRANSCRIPTION FACTOR (EUROFUNG)"/>
    <property type="match status" value="1"/>
</dbReference>
<dbReference type="InterPro" id="IPR007219">
    <property type="entry name" value="XnlR_reg_dom"/>
</dbReference>
<feature type="region of interest" description="Disordered" evidence="7">
    <location>
        <begin position="103"/>
        <end position="144"/>
    </location>
</feature>
<dbReference type="SUPFAM" id="SSF57701">
    <property type="entry name" value="Zn2/Cys6 DNA-binding domain"/>
    <property type="match status" value="1"/>
</dbReference>
<dbReference type="AlphaFoldDB" id="A0A438NF20"/>
<evidence type="ECO:0000256" key="6">
    <source>
        <dbReference type="ARBA" id="ARBA00023242"/>
    </source>
</evidence>
<comment type="caution">
    <text evidence="9">The sequence shown here is derived from an EMBL/GenBank/DDBJ whole genome shotgun (WGS) entry which is preliminary data.</text>
</comment>
<keyword evidence="4" id="KW-0238">DNA-binding</keyword>
<proteinExistence type="predicted"/>
<evidence type="ECO:0000256" key="7">
    <source>
        <dbReference type="SAM" id="MobiDB-lite"/>
    </source>
</evidence>